<dbReference type="Pfam" id="PF00028">
    <property type="entry name" value="Cadherin"/>
    <property type="match status" value="1"/>
</dbReference>
<keyword evidence="10" id="KW-1185">Reference proteome</keyword>
<feature type="domain" description="Cadherin" evidence="8">
    <location>
        <begin position="137"/>
        <end position="213"/>
    </location>
</feature>
<evidence type="ECO:0000313" key="10">
    <source>
        <dbReference type="Proteomes" id="UP001266305"/>
    </source>
</evidence>
<dbReference type="SUPFAM" id="SSF49313">
    <property type="entry name" value="Cadherin-like"/>
    <property type="match status" value="1"/>
</dbReference>
<reference evidence="9 10" key="1">
    <citation type="submission" date="2023-05" db="EMBL/GenBank/DDBJ databases">
        <title>B98-5 Cell Line De Novo Hybrid Assembly: An Optical Mapping Approach.</title>
        <authorList>
            <person name="Kananen K."/>
            <person name="Auerbach J.A."/>
            <person name="Kautto E."/>
            <person name="Blachly J.S."/>
        </authorList>
    </citation>
    <scope>NUCLEOTIDE SEQUENCE [LARGE SCALE GENOMIC DNA]</scope>
    <source>
        <strain evidence="9">B95-8</strain>
        <tissue evidence="9">Cell line</tissue>
    </source>
</reference>
<protein>
    <recommendedName>
        <fullName evidence="8">Cadherin domain-containing protein</fullName>
    </recommendedName>
</protein>
<evidence type="ECO:0000256" key="7">
    <source>
        <dbReference type="PROSITE-ProRule" id="PRU00043"/>
    </source>
</evidence>
<keyword evidence="5" id="KW-0472">Membrane</keyword>
<dbReference type="PANTHER" id="PTHR24027">
    <property type="entry name" value="CADHERIN-23"/>
    <property type="match status" value="1"/>
</dbReference>
<dbReference type="PANTHER" id="PTHR24027:SF438">
    <property type="entry name" value="CADHERIN 23"/>
    <property type="match status" value="1"/>
</dbReference>
<gene>
    <name evidence="9" type="ORF">P7K49_023782</name>
</gene>
<keyword evidence="3 7" id="KW-0106">Calcium</keyword>
<sequence>MSPHCGRRIFSVGAPTDPLGLWVSKNPRDKSPKTRSLAWGEAAFYFARHAAATTHPAPGIYWHAQASSDEFVGQGELHPAMRVPWSVRLLFTSLSPFASQREDEIEAIISISDGLNLVTEKVVILVTDANDEAPRFIQEPYVVLVPEDIPAGSSIFKVHAMDRDTGSGGSVTYFLQNLHSPFAVDRHSGVLRLQSGATLDYERSRTHYVTVVAKAQHYLLQAGPCWSQSGYRPSHCSLYQEAQVSLTCP</sequence>
<dbReference type="InterPro" id="IPR002126">
    <property type="entry name" value="Cadherin-like_dom"/>
</dbReference>
<dbReference type="EMBL" id="JASSZA010000011">
    <property type="protein sequence ID" value="KAK2098331.1"/>
    <property type="molecule type" value="Genomic_DNA"/>
</dbReference>
<evidence type="ECO:0000256" key="5">
    <source>
        <dbReference type="ARBA" id="ARBA00023136"/>
    </source>
</evidence>
<dbReference type="PROSITE" id="PS50268">
    <property type="entry name" value="CADHERIN_2"/>
    <property type="match status" value="1"/>
</dbReference>
<keyword evidence="4" id="KW-0130">Cell adhesion</keyword>
<name>A0ABQ9UNC0_SAGOE</name>
<dbReference type="InterPro" id="IPR015919">
    <property type="entry name" value="Cadherin-like_sf"/>
</dbReference>
<dbReference type="Gene3D" id="2.60.40.60">
    <property type="entry name" value="Cadherins"/>
    <property type="match status" value="1"/>
</dbReference>
<comment type="caution">
    <text evidence="9">The sequence shown here is derived from an EMBL/GenBank/DDBJ whole genome shotgun (WGS) entry which is preliminary data.</text>
</comment>
<dbReference type="Proteomes" id="UP001266305">
    <property type="component" value="Unassembled WGS sequence"/>
</dbReference>
<evidence type="ECO:0000313" key="9">
    <source>
        <dbReference type="EMBL" id="KAK2098331.1"/>
    </source>
</evidence>
<keyword evidence="6" id="KW-0325">Glycoprotein</keyword>
<evidence type="ECO:0000256" key="2">
    <source>
        <dbReference type="ARBA" id="ARBA00022737"/>
    </source>
</evidence>
<organism evidence="9 10">
    <name type="scientific">Saguinus oedipus</name>
    <name type="common">Cotton-top tamarin</name>
    <name type="synonym">Oedipomidas oedipus</name>
    <dbReference type="NCBI Taxonomy" id="9490"/>
    <lineage>
        <taxon>Eukaryota</taxon>
        <taxon>Metazoa</taxon>
        <taxon>Chordata</taxon>
        <taxon>Craniata</taxon>
        <taxon>Vertebrata</taxon>
        <taxon>Euteleostomi</taxon>
        <taxon>Mammalia</taxon>
        <taxon>Eutheria</taxon>
        <taxon>Euarchontoglires</taxon>
        <taxon>Primates</taxon>
        <taxon>Haplorrhini</taxon>
        <taxon>Platyrrhini</taxon>
        <taxon>Cebidae</taxon>
        <taxon>Callitrichinae</taxon>
        <taxon>Saguinus</taxon>
    </lineage>
</organism>
<evidence type="ECO:0000259" key="8">
    <source>
        <dbReference type="PROSITE" id="PS50268"/>
    </source>
</evidence>
<dbReference type="CDD" id="cd11304">
    <property type="entry name" value="Cadherin_repeat"/>
    <property type="match status" value="1"/>
</dbReference>
<evidence type="ECO:0000256" key="1">
    <source>
        <dbReference type="ARBA" id="ARBA00004370"/>
    </source>
</evidence>
<evidence type="ECO:0000256" key="6">
    <source>
        <dbReference type="ARBA" id="ARBA00023180"/>
    </source>
</evidence>
<proteinExistence type="predicted"/>
<keyword evidence="2" id="KW-0677">Repeat</keyword>
<comment type="subcellular location">
    <subcellularLocation>
        <location evidence="1">Membrane</location>
    </subcellularLocation>
</comment>
<evidence type="ECO:0000256" key="3">
    <source>
        <dbReference type="ARBA" id="ARBA00022837"/>
    </source>
</evidence>
<accession>A0ABQ9UNC0</accession>
<dbReference type="InterPro" id="IPR039808">
    <property type="entry name" value="Cadherin"/>
</dbReference>
<evidence type="ECO:0000256" key="4">
    <source>
        <dbReference type="ARBA" id="ARBA00022889"/>
    </source>
</evidence>